<dbReference type="Proteomes" id="UP000031473">
    <property type="component" value="Unassembled WGS sequence"/>
</dbReference>
<accession>A0A0C1F9S6</accession>
<dbReference type="SUPFAM" id="SSF52540">
    <property type="entry name" value="P-loop containing nucleoside triphosphate hydrolases"/>
    <property type="match status" value="2"/>
</dbReference>
<evidence type="ECO:0000256" key="8">
    <source>
        <dbReference type="ARBA" id="ARBA00022840"/>
    </source>
</evidence>
<keyword evidence="8 10" id="KW-0067">ATP-binding</keyword>
<dbReference type="GO" id="GO:0009035">
    <property type="term" value="F:type I site-specific deoxyribonuclease activity"/>
    <property type="evidence" value="ECO:0007669"/>
    <property type="project" value="UniProtKB-EC"/>
</dbReference>
<comment type="caution">
    <text evidence="12">The sequence shown here is derived from an EMBL/GenBank/DDBJ whole genome shotgun (WGS) entry which is preliminary data.</text>
</comment>
<dbReference type="PROSITE" id="PS51192">
    <property type="entry name" value="HELICASE_ATP_BIND_1"/>
    <property type="match status" value="1"/>
</dbReference>
<dbReference type="CDD" id="cd18800">
    <property type="entry name" value="SF2_C_EcoR124I-like"/>
    <property type="match status" value="1"/>
</dbReference>
<dbReference type="AlphaFoldDB" id="A0A0C1F9S6"/>
<dbReference type="OrthoDB" id="9758243at2"/>
<comment type="function">
    <text evidence="10">Subunit R is required for both nuclease and ATPase activities, but not for modification.</text>
</comment>
<evidence type="ECO:0000256" key="9">
    <source>
        <dbReference type="ARBA" id="ARBA00023125"/>
    </source>
</evidence>
<evidence type="ECO:0000313" key="13">
    <source>
        <dbReference type="Proteomes" id="UP000031473"/>
    </source>
</evidence>
<evidence type="ECO:0000256" key="2">
    <source>
        <dbReference type="ARBA" id="ARBA00008598"/>
    </source>
</evidence>
<comment type="subunit">
    <text evidence="10">The type I restriction/modification system is composed of three polypeptides R, M and S.</text>
</comment>
<dbReference type="CDD" id="cd18030">
    <property type="entry name" value="DEXHc_RE_I_HsdR"/>
    <property type="match status" value="1"/>
</dbReference>
<dbReference type="NCBIfam" id="TIGR00348">
    <property type="entry name" value="hsdR"/>
    <property type="match status" value="1"/>
</dbReference>
<dbReference type="InterPro" id="IPR040980">
    <property type="entry name" value="SWI2_SNF2"/>
</dbReference>
<evidence type="ECO:0000256" key="6">
    <source>
        <dbReference type="ARBA" id="ARBA00022759"/>
    </source>
</evidence>
<evidence type="ECO:0000256" key="7">
    <source>
        <dbReference type="ARBA" id="ARBA00022801"/>
    </source>
</evidence>
<protein>
    <recommendedName>
        <fullName evidence="10">Type I restriction enzyme endonuclease subunit</fullName>
        <shortName evidence="10">R protein</shortName>
        <ecNumber evidence="10">3.1.21.3</ecNumber>
    </recommendedName>
</protein>
<dbReference type="PANTHER" id="PTHR30195:SF16">
    <property type="entry name" value="TYPE I RESTRICTION ENZYME ENDONUCLEASE SUBUNIT"/>
    <property type="match status" value="1"/>
</dbReference>
<gene>
    <name evidence="12" type="ORF">OA86_04680</name>
</gene>
<comment type="catalytic activity">
    <reaction evidence="1 10">
        <text>Endonucleolytic cleavage of DNA to give random double-stranded fragments with terminal 5'-phosphates, ATP is simultaneously hydrolyzed.</text>
        <dbReference type="EC" id="3.1.21.3"/>
    </reaction>
</comment>
<dbReference type="EMBL" id="JSYL01000002">
    <property type="protein sequence ID" value="KIA89912.1"/>
    <property type="molecule type" value="Genomic_DNA"/>
</dbReference>
<dbReference type="Pfam" id="PF12008">
    <property type="entry name" value="EcoR124_C"/>
    <property type="match status" value="1"/>
</dbReference>
<dbReference type="SMART" id="SM00487">
    <property type="entry name" value="DEXDc"/>
    <property type="match status" value="1"/>
</dbReference>
<evidence type="ECO:0000256" key="3">
    <source>
        <dbReference type="ARBA" id="ARBA00022722"/>
    </source>
</evidence>
<dbReference type="Pfam" id="PF04313">
    <property type="entry name" value="HSDR_N"/>
    <property type="match status" value="1"/>
</dbReference>
<name>A0A0C1F9S6_9FLAO</name>
<dbReference type="Pfam" id="PF18766">
    <property type="entry name" value="SWI2_SNF2"/>
    <property type="match status" value="1"/>
</dbReference>
<keyword evidence="9 10" id="KW-0238">DNA-binding</keyword>
<dbReference type="RefSeq" id="WP_039349567.1">
    <property type="nucleotide sequence ID" value="NZ_FOLA01000002.1"/>
</dbReference>
<evidence type="ECO:0000256" key="4">
    <source>
        <dbReference type="ARBA" id="ARBA00022741"/>
    </source>
</evidence>
<evidence type="ECO:0000256" key="10">
    <source>
        <dbReference type="RuleBase" id="RU364115"/>
    </source>
</evidence>
<evidence type="ECO:0000259" key="11">
    <source>
        <dbReference type="PROSITE" id="PS51192"/>
    </source>
</evidence>
<dbReference type="GO" id="GO:0009307">
    <property type="term" value="P:DNA restriction-modification system"/>
    <property type="evidence" value="ECO:0007669"/>
    <property type="project" value="UniProtKB-KW"/>
</dbReference>
<evidence type="ECO:0000313" key="12">
    <source>
        <dbReference type="EMBL" id="KIA89912.1"/>
    </source>
</evidence>
<sequence length="957" mass="111339">MTIQPEQHLENNLISQLEKLRYKKVVIKNEQELLINLKNQLEIHNKVKLSEKDFKQILIYINKGSIFQRAHTLRERIPFMNDLGENKTIELINKEFWCQNEFQVAQQIEMKGSFKNRYDVTILVNGLPLVQIELKRRGLELKEAFNQTNRYQRHSYEAGYGLFQYIQIFVISNGVNTKYYCNGTVQQRSFKQTFFWADKENKIITELDAFASEFLEPCHLTKMITKYMVMNQTQKGLMVLRPYQYYAVEAIVNQVKETTKNGYIWHTTGSGKTLTSFKAAQVLTENPDVDKILFVVDRKDLDYQTTKEFNSFEKDSVNATTNTINLVKQLQGNSKLVVTTLQKLNTAIKKKKYLSQLENLKKQKVIFLFDECHRSQFGGTHKAINDFFENCQMFGFTGTPIFEKNASTNDLGKRTTKDLFGEKLHSYVITDAIRDKNVLKFGIEYFSTFKKKGGISDEDISAIDEVEAMNAPKRLQNNTNYIIDNHQRKTHNGSFNAFLCVGGAKQARAYYELFKELKSQGKHNLKVATIFTYIANPEDDDSGTSTGTEYDEDDELYDDDEALEMVAEPRTKYKTEDVRSWLENVIQEYNQEYGGNFSTKESNGFYRYYEDITKRVKHKDIDLLIVVNMLLTGFDSKTLNTLYVDKNLKHHGLIQAFSRTNRIYDDLKSQGNIVCFRNLKDATDEAIALFADKNAKEDIFMPPLEDVIEKFNEAYDELKELVPSVQSVNDLQDEDSQAEFIKLFRTLMRIRNKLGQFAEFDSTALHMTEQEFEDYKSKYLDLYDGRSTTGQKESILDDLDFEVELIHRDEVNVVYILQLLAKLVDSKSKDKQKQIQVIMDMLSSEVTLRSKKELIERFIEKNLPHITDSDTVQDEFEGYVERERKDAIQRLGADEKLDTEKLESIIGEYLYTNKKPLREDIVGTMLYRPALKERSATTERISHRIMDFVNTFVSGFV</sequence>
<keyword evidence="13" id="KW-1185">Reference proteome</keyword>
<dbReference type="STRING" id="266749.SAMN05421876_102360"/>
<feature type="domain" description="Helicase ATP-binding" evidence="11">
    <location>
        <begin position="253"/>
        <end position="418"/>
    </location>
</feature>
<dbReference type="Gene3D" id="1.20.58.910">
    <property type="match status" value="1"/>
</dbReference>
<reference evidence="12 13" key="1">
    <citation type="submission" date="2014-10" db="EMBL/GenBank/DDBJ databases">
        <title>Kaistella jeonii genome.</title>
        <authorList>
            <person name="Clayton J.T."/>
            <person name="Newman J.D."/>
        </authorList>
    </citation>
    <scope>NUCLEOTIDE SEQUENCE [LARGE SCALE GENOMIC DNA]</scope>
    <source>
        <strain evidence="12 13">DSM 17048</strain>
    </source>
</reference>
<dbReference type="InterPro" id="IPR051268">
    <property type="entry name" value="Type-I_R_enzyme_R_subunit"/>
</dbReference>
<comment type="similarity">
    <text evidence="2 10">Belongs to the HsdR family.</text>
</comment>
<evidence type="ECO:0000256" key="5">
    <source>
        <dbReference type="ARBA" id="ARBA00022747"/>
    </source>
</evidence>
<dbReference type="PANTHER" id="PTHR30195">
    <property type="entry name" value="TYPE I SITE-SPECIFIC DEOXYRIBONUCLEASE PROTEIN SUBUNIT M AND R"/>
    <property type="match status" value="1"/>
</dbReference>
<dbReference type="GO" id="GO:0003677">
    <property type="term" value="F:DNA binding"/>
    <property type="evidence" value="ECO:0007669"/>
    <property type="project" value="UniProtKB-KW"/>
</dbReference>
<dbReference type="Gene3D" id="3.90.1570.50">
    <property type="match status" value="1"/>
</dbReference>
<dbReference type="InterPro" id="IPR014001">
    <property type="entry name" value="Helicase_ATP-bd"/>
</dbReference>
<dbReference type="Gene3D" id="3.40.50.300">
    <property type="entry name" value="P-loop containing nucleotide triphosphate hydrolases"/>
    <property type="match status" value="2"/>
</dbReference>
<keyword evidence="6" id="KW-0255">Endonuclease</keyword>
<dbReference type="InterPro" id="IPR004473">
    <property type="entry name" value="Restrct_endonuc_typeI_HsdR"/>
</dbReference>
<proteinExistence type="inferred from homology"/>
<dbReference type="InterPro" id="IPR055180">
    <property type="entry name" value="HsdR_RecA-like_helicase_dom_2"/>
</dbReference>
<dbReference type="InterPro" id="IPR027417">
    <property type="entry name" value="P-loop_NTPase"/>
</dbReference>
<dbReference type="Pfam" id="PF22679">
    <property type="entry name" value="T1R_D3-like"/>
    <property type="match status" value="1"/>
</dbReference>
<keyword evidence="5 10" id="KW-0680">Restriction system</keyword>
<dbReference type="EC" id="3.1.21.3" evidence="10"/>
<dbReference type="InterPro" id="IPR022625">
    <property type="entry name" value="TypeI_RM_Rsu_C"/>
</dbReference>
<keyword evidence="3" id="KW-0540">Nuclease</keyword>
<organism evidence="12 13">
    <name type="scientific">Kaistella jeonii</name>
    <dbReference type="NCBI Taxonomy" id="266749"/>
    <lineage>
        <taxon>Bacteria</taxon>
        <taxon>Pseudomonadati</taxon>
        <taxon>Bacteroidota</taxon>
        <taxon>Flavobacteriia</taxon>
        <taxon>Flavobacteriales</taxon>
        <taxon>Weeksellaceae</taxon>
        <taxon>Chryseobacterium group</taxon>
        <taxon>Kaistella</taxon>
    </lineage>
</organism>
<keyword evidence="4 10" id="KW-0547">Nucleotide-binding</keyword>
<evidence type="ECO:0000256" key="1">
    <source>
        <dbReference type="ARBA" id="ARBA00000851"/>
    </source>
</evidence>
<dbReference type="InterPro" id="IPR007409">
    <property type="entry name" value="Restrct_endonuc_type1_HsdR_N"/>
</dbReference>
<dbReference type="GO" id="GO:0005524">
    <property type="term" value="F:ATP binding"/>
    <property type="evidence" value="ECO:0007669"/>
    <property type="project" value="UniProtKB-KW"/>
</dbReference>
<dbReference type="CDD" id="cd22332">
    <property type="entry name" value="HsdR_N"/>
    <property type="match status" value="1"/>
</dbReference>
<keyword evidence="7 10" id="KW-0378">Hydrolase</keyword>